<feature type="domain" description="Mediator complex subunit Med13 C-terminal" evidence="13">
    <location>
        <begin position="1125"/>
        <end position="1237"/>
    </location>
</feature>
<dbReference type="GO" id="GO:0045944">
    <property type="term" value="P:positive regulation of transcription by RNA polymerase II"/>
    <property type="evidence" value="ECO:0007669"/>
    <property type="project" value="TreeGrafter"/>
</dbReference>
<evidence type="ECO:0000256" key="12">
    <source>
        <dbReference type="SAM" id="MobiDB-lite"/>
    </source>
</evidence>
<feature type="compositionally biased region" description="Acidic residues" evidence="12">
    <location>
        <begin position="728"/>
        <end position="738"/>
    </location>
</feature>
<evidence type="ECO:0000256" key="10">
    <source>
        <dbReference type="ARBA" id="ARBA00032008"/>
    </source>
</evidence>
<evidence type="ECO:0000256" key="6">
    <source>
        <dbReference type="ARBA" id="ARBA00023159"/>
    </source>
</evidence>
<evidence type="ECO:0000259" key="15">
    <source>
        <dbReference type="Pfam" id="PF18296"/>
    </source>
</evidence>
<comment type="similarity">
    <text evidence="2 11">Belongs to the Mediator complex subunit 13 family.</text>
</comment>
<keyword evidence="4 11" id="KW-0678">Repressor</keyword>
<dbReference type="PANTHER" id="PTHR48249">
    <property type="entry name" value="MEDIATOR OF RNA POLYMERASE II TRANSCRIPTION SUBUNIT 13"/>
    <property type="match status" value="1"/>
</dbReference>
<evidence type="ECO:0000256" key="9">
    <source>
        <dbReference type="ARBA" id="ARBA00025661"/>
    </source>
</evidence>
<feature type="domain" description="MID" evidence="15">
    <location>
        <begin position="945"/>
        <end position="1114"/>
    </location>
</feature>
<dbReference type="InterPro" id="IPR009401">
    <property type="entry name" value="Med13_C"/>
</dbReference>
<evidence type="ECO:0000313" key="16">
    <source>
        <dbReference type="EMBL" id="RJE17797.1"/>
    </source>
</evidence>
<gene>
    <name evidence="16" type="ORF">PHISCL_09865</name>
</gene>
<keyword evidence="8 11" id="KW-0539">Nucleus</keyword>
<dbReference type="Pfam" id="PF06333">
    <property type="entry name" value="Med13_C"/>
    <property type="match status" value="1"/>
</dbReference>
<keyword evidence="6 11" id="KW-0010">Activator</keyword>
<dbReference type="GO" id="GO:0016592">
    <property type="term" value="C:mediator complex"/>
    <property type="evidence" value="ECO:0007669"/>
    <property type="project" value="InterPro"/>
</dbReference>
<evidence type="ECO:0000313" key="17">
    <source>
        <dbReference type="Proteomes" id="UP000266188"/>
    </source>
</evidence>
<dbReference type="OrthoDB" id="103819at2759"/>
<feature type="region of interest" description="Disordered" evidence="12">
    <location>
        <begin position="447"/>
        <end position="645"/>
    </location>
</feature>
<evidence type="ECO:0000256" key="4">
    <source>
        <dbReference type="ARBA" id="ARBA00022491"/>
    </source>
</evidence>
<dbReference type="InterPro" id="IPR051139">
    <property type="entry name" value="Mediator_complx_sub13"/>
</dbReference>
<evidence type="ECO:0000256" key="2">
    <source>
        <dbReference type="ARBA" id="ARBA00009354"/>
    </source>
</evidence>
<keyword evidence="17" id="KW-1185">Reference proteome</keyword>
<evidence type="ECO:0000259" key="14">
    <source>
        <dbReference type="Pfam" id="PF11597"/>
    </source>
</evidence>
<evidence type="ECO:0000256" key="11">
    <source>
        <dbReference type="RuleBase" id="RU364134"/>
    </source>
</evidence>
<comment type="function">
    <text evidence="9 11">Component of the SRB8-11 complex. The SRB8-11 complex is a regulatory module of the Mediator complex which is itself involved in regulation of basal and activated RNA polymerase II-dependent transcription. The SRB8-11 complex may be involved in the transcriptional repression of a subset of genes regulated by Mediator. It may inhibit the association of the Mediator complex with RNA polymerase II to form the holoenzyme complex.</text>
</comment>
<protein>
    <recommendedName>
        <fullName evidence="3 11">Mediator of RNA polymerase II transcription subunit 13</fullName>
    </recommendedName>
    <alternativeName>
        <fullName evidence="10 11">Mediator complex subunit 13</fullName>
    </alternativeName>
</protein>
<feature type="region of interest" description="Disordered" evidence="12">
    <location>
        <begin position="679"/>
        <end position="766"/>
    </location>
</feature>
<dbReference type="Pfam" id="PF11597">
    <property type="entry name" value="Med13_N"/>
    <property type="match status" value="1"/>
</dbReference>
<comment type="caution">
    <text evidence="16">The sequence shown here is derived from an EMBL/GenBank/DDBJ whole genome shotgun (WGS) entry which is preliminary data.</text>
</comment>
<sequence>MDFPGGSITNVNVIDGFSNIYWRIYTEEPSVKNNPPEAPANGYTILKHLSRLKDLELRLRSLDCLVSCYPRRLGLWVFSPTPEFERLQPFCPKDAKDDPNRILIGSSILKASASGNISSVDLVKHLSADPGVYSQRSLNTPTSSRRVDGNFAAIYASFMTAVTGTISLQLIRRNGAIPLGSRTLFTAVERDGYSSSVIANDSPVSIPSLTTLQIQLTPAGKLTICLPTVAQIGITRLLGLWDQTAEISDAESGTDLWLAPNGTIARLVTGSPDTTGVPSPNIPIGNPVKRIQWKSTVLEWLEKFGLSVKPIDEEVWVEVEVLEPFYAKLVGDTWRQNHENQLLPLMQILWPARYCFRRAKSMPLDDTSFEDPVDFAVKWYEMASSLPERTEEKPVPGSQPEKLKDQSTSPSKPEFPEIESLARMAEYQDVQSASLVYPTPPDGPIAVALNPLNASEPSGAESDMGMSQLPKEEKGDNDQSSKDHLDTDIAMDFGPSAGLAVGSGLYDTNEDDDLFGDMNVNDFGTKGITDADFNFFDDPGFDEMGEETPAGNIQETPKAEPEPQPQSTTDHKAAEMPSAEVQPAADTPDFDPTDLPGQPQQEVTNNRIPPDNNTQTISPPLSPVEVRKILFPGSDPGREGQKQYHYSPVIFDRNVSDWGRKYGSEGKFWFSTATAAPVNSTSDIPTIGIPSRRKNKALGDASRPNDHATPSTGKSLVRSVSPSSSDTSSEDDQTESENESLPAVFNPLKRKRARSNSESSAARSLGVLSRDVDQETNKVENSTFLGNFLSAFSDWPLTGYFSASQAAVLPVLIRKEDHVQIAQLLADQITQSSFNHSVDGRIGISDLENETHAVGTSLDEVRLMGEIQKLDLKGYSSLHDSDNSPLPSDGVMSHNTPRKEGCKGLILKVPPPHLRVRRGKDFLEALPPVVSFWETFGIEPAHGPKDISAYCIHPYNVLEPADAFLESFGLLYSSCNLGAHVRGDRSKSFERGLASWDTKSSGVSGYSNTMESLKTLCEELGSALFQNQSGKENIVIYIVNPFTHSAALADICAAFWCLIQTYAANVDNQQTHLLDELVLQIIPLSFIASPEFIAVPSQAEYLSLALEVYSRCPPKDPGSNLVKSAPPTLMAESLPKNINFKLTGEQLSPFLEGKTLHVAYSRSLDQRWVTAAWADNTGSIQCTLSYCLRYRNSKAGRSITDIRKEIWNATRDIMERIQARWRVIVVNTEPLDQEEID</sequence>
<evidence type="ECO:0000256" key="1">
    <source>
        <dbReference type="ARBA" id="ARBA00004123"/>
    </source>
</evidence>
<dbReference type="AlphaFoldDB" id="A0A3A2Z940"/>
<dbReference type="STRING" id="2070753.A0A3A2Z940"/>
<dbReference type="EMBL" id="MVGC01000709">
    <property type="protein sequence ID" value="RJE17797.1"/>
    <property type="molecule type" value="Genomic_DNA"/>
</dbReference>
<keyword evidence="5 11" id="KW-0805">Transcription regulation</keyword>
<organism evidence="16 17">
    <name type="scientific">Aspergillus sclerotialis</name>
    <dbReference type="NCBI Taxonomy" id="2070753"/>
    <lineage>
        <taxon>Eukaryota</taxon>
        <taxon>Fungi</taxon>
        <taxon>Dikarya</taxon>
        <taxon>Ascomycota</taxon>
        <taxon>Pezizomycotina</taxon>
        <taxon>Eurotiomycetes</taxon>
        <taxon>Eurotiomycetidae</taxon>
        <taxon>Eurotiales</taxon>
        <taxon>Aspergillaceae</taxon>
        <taxon>Aspergillus</taxon>
        <taxon>Aspergillus subgen. Polypaecilum</taxon>
    </lineage>
</organism>
<feature type="domain" description="Mediator complex subunit Med13 N-terminal" evidence="14">
    <location>
        <begin position="1"/>
        <end position="359"/>
    </location>
</feature>
<dbReference type="InterPro" id="IPR041285">
    <property type="entry name" value="MID_MedPIWI"/>
</dbReference>
<feature type="compositionally biased region" description="Polar residues" evidence="12">
    <location>
        <begin position="598"/>
        <end position="619"/>
    </location>
</feature>
<evidence type="ECO:0000256" key="3">
    <source>
        <dbReference type="ARBA" id="ARBA00019618"/>
    </source>
</evidence>
<dbReference type="PANTHER" id="PTHR48249:SF3">
    <property type="entry name" value="MEDIATOR OF RNA POLYMERASE II TRANSCRIPTION SUBUNIT 13"/>
    <property type="match status" value="1"/>
</dbReference>
<dbReference type="InterPro" id="IPR021643">
    <property type="entry name" value="Mediator_Med13_N"/>
</dbReference>
<dbReference type="Proteomes" id="UP000266188">
    <property type="component" value="Unassembled WGS sequence"/>
</dbReference>
<comment type="subcellular location">
    <subcellularLocation>
        <location evidence="1 11">Nucleus</location>
    </subcellularLocation>
</comment>
<keyword evidence="7 11" id="KW-0804">Transcription</keyword>
<dbReference type="Pfam" id="PF18296">
    <property type="entry name" value="MID_MedPIWI"/>
    <property type="match status" value="1"/>
</dbReference>
<feature type="compositionally biased region" description="Basic and acidic residues" evidence="12">
    <location>
        <begin position="470"/>
        <end position="487"/>
    </location>
</feature>
<evidence type="ECO:0000256" key="8">
    <source>
        <dbReference type="ARBA" id="ARBA00023242"/>
    </source>
</evidence>
<accession>A0A3A2Z940</accession>
<evidence type="ECO:0000256" key="7">
    <source>
        <dbReference type="ARBA" id="ARBA00023163"/>
    </source>
</evidence>
<evidence type="ECO:0000259" key="13">
    <source>
        <dbReference type="Pfam" id="PF06333"/>
    </source>
</evidence>
<comment type="subunit">
    <text evidence="11">Component of the SRB8-11 complex, which itself associates with the Mediator complex.</text>
</comment>
<reference evidence="17" key="1">
    <citation type="submission" date="2017-02" db="EMBL/GenBank/DDBJ databases">
        <authorList>
            <person name="Tafer H."/>
            <person name="Lopandic K."/>
        </authorList>
    </citation>
    <scope>NUCLEOTIDE SEQUENCE [LARGE SCALE GENOMIC DNA]</scope>
    <source>
        <strain evidence="17">CBS 366.77</strain>
    </source>
</reference>
<evidence type="ECO:0000256" key="5">
    <source>
        <dbReference type="ARBA" id="ARBA00023015"/>
    </source>
</evidence>
<dbReference type="GO" id="GO:0003713">
    <property type="term" value="F:transcription coactivator activity"/>
    <property type="evidence" value="ECO:0007669"/>
    <property type="project" value="TreeGrafter"/>
</dbReference>
<feature type="non-terminal residue" evidence="16">
    <location>
        <position position="1237"/>
    </location>
</feature>
<feature type="region of interest" description="Disordered" evidence="12">
    <location>
        <begin position="386"/>
        <end position="415"/>
    </location>
</feature>
<name>A0A3A2Z940_9EURO</name>
<proteinExistence type="inferred from homology"/>